<evidence type="ECO:0000256" key="4">
    <source>
        <dbReference type="ARBA" id="ARBA00023163"/>
    </source>
</evidence>
<keyword evidence="4" id="KW-0804">Transcription</keyword>
<dbReference type="SUPFAM" id="SSF46785">
    <property type="entry name" value="Winged helix' DNA-binding domain"/>
    <property type="match status" value="1"/>
</dbReference>
<name>A0A6G5QGV4_9BACT</name>
<dbReference type="InterPro" id="IPR036388">
    <property type="entry name" value="WH-like_DNA-bd_sf"/>
</dbReference>
<keyword evidence="6" id="KW-1185">Reference proteome</keyword>
<gene>
    <name evidence="5" type="primary">hrcA</name>
    <name evidence="5" type="ORF">CMUC_1134</name>
</gene>
<keyword evidence="1" id="KW-0678">Repressor</keyword>
<keyword evidence="3" id="KW-0346">Stress response</keyword>
<dbReference type="EMBL" id="CP012542">
    <property type="protein sequence ID" value="QCD44908.1"/>
    <property type="molecule type" value="Genomic_DNA"/>
</dbReference>
<evidence type="ECO:0000256" key="3">
    <source>
        <dbReference type="ARBA" id="ARBA00023016"/>
    </source>
</evidence>
<evidence type="ECO:0000313" key="6">
    <source>
        <dbReference type="Proteomes" id="UP000503264"/>
    </source>
</evidence>
<dbReference type="GO" id="GO:0045892">
    <property type="term" value="P:negative regulation of DNA-templated transcription"/>
    <property type="evidence" value="ECO:0007669"/>
    <property type="project" value="TreeGrafter"/>
</dbReference>
<proteinExistence type="predicted"/>
<dbReference type="Proteomes" id="UP000503264">
    <property type="component" value="Chromosome"/>
</dbReference>
<accession>A0A6G5QGV4</accession>
<dbReference type="NCBIfam" id="NF003033">
    <property type="entry name" value="PRK03911.1"/>
    <property type="match status" value="1"/>
</dbReference>
<dbReference type="GO" id="GO:0003677">
    <property type="term" value="F:DNA binding"/>
    <property type="evidence" value="ECO:0007669"/>
    <property type="project" value="InterPro"/>
</dbReference>
<dbReference type="InterPro" id="IPR002571">
    <property type="entry name" value="HrcA"/>
</dbReference>
<dbReference type="InterPro" id="IPR036390">
    <property type="entry name" value="WH_DNA-bd_sf"/>
</dbReference>
<dbReference type="Gene3D" id="1.10.10.10">
    <property type="entry name" value="Winged helix-like DNA-binding domain superfamily/Winged helix DNA-binding domain"/>
    <property type="match status" value="1"/>
</dbReference>
<dbReference type="PANTHER" id="PTHR34824:SF1">
    <property type="entry name" value="HEAT-INDUCIBLE TRANSCRIPTION REPRESSOR HRCA"/>
    <property type="match status" value="1"/>
</dbReference>
<sequence>MLKVSKISKRDLILNSIIKAYLSDNSPIGSSELGSRMDVAMPASTIRVYFKKLADEGEITQLHISGGRIPTIVAMRRYWREIFDDFDFSMPTLEINDDLLLKNLCDRLELYCMIFGDFEQELVEILNVNDRFLLLNFSYDEIVLKYDIRVERFLQNLIGVGLDKLELVSAQVGLSELRAKIRELKRGKISFQENEILAFKMFDDERYKMILEPSFATKMSDGVNYEPVFNSDFMGLKLRVLHQGESSTMICAGSIYSDYVKFLNEIREAA</sequence>
<evidence type="ECO:0000256" key="1">
    <source>
        <dbReference type="ARBA" id="ARBA00022491"/>
    </source>
</evidence>
<keyword evidence="2" id="KW-0805">Transcription regulation</keyword>
<protein>
    <submittedName>
        <fullName evidence="5">Heat-inducible transcription repressor</fullName>
    </submittedName>
</protein>
<dbReference type="PANTHER" id="PTHR34824">
    <property type="entry name" value="HEAT-INDUCIBLE TRANSCRIPTION REPRESSOR HRCA"/>
    <property type="match status" value="1"/>
</dbReference>
<evidence type="ECO:0000256" key="2">
    <source>
        <dbReference type="ARBA" id="ARBA00023015"/>
    </source>
</evidence>
<evidence type="ECO:0000313" key="5">
    <source>
        <dbReference type="EMBL" id="QCD44908.1"/>
    </source>
</evidence>
<dbReference type="AlphaFoldDB" id="A0A6G5QGV4"/>
<organism evidence="5 6">
    <name type="scientific">Campylobacter mucosalis CCUG 21559</name>
    <dbReference type="NCBI Taxonomy" id="1032067"/>
    <lineage>
        <taxon>Bacteria</taxon>
        <taxon>Pseudomonadati</taxon>
        <taxon>Campylobacterota</taxon>
        <taxon>Epsilonproteobacteria</taxon>
        <taxon>Campylobacterales</taxon>
        <taxon>Campylobacteraceae</taxon>
        <taxon>Campylobacter</taxon>
    </lineage>
</organism>
<reference evidence="5 6" key="1">
    <citation type="submission" date="2016-07" db="EMBL/GenBank/DDBJ databases">
        <title>Comparative genomics of the Campylobacter concisus group.</title>
        <authorList>
            <person name="Miller W.G."/>
            <person name="Yee E."/>
            <person name="Chapman M.H."/>
            <person name="Huynh S."/>
            <person name="Bono J.L."/>
            <person name="On S.L.W."/>
            <person name="StLeger J."/>
            <person name="Foster G."/>
            <person name="Parker C.T."/>
        </authorList>
    </citation>
    <scope>NUCLEOTIDE SEQUENCE [LARGE SCALE GENOMIC DNA]</scope>
    <source>
        <strain evidence="5 6">CCUG 21559</strain>
    </source>
</reference>